<reference evidence="8 9" key="1">
    <citation type="submission" date="2020-07" db="EMBL/GenBank/DDBJ databases">
        <title>Transfer of Campylobacter canadensis to the novel genus Avispirillum gen. nov., that also includes two novel species recovered from migratory waterfowl: Avispirillum anseris sp. nov. and Avispirillum brantae sp. nov.</title>
        <authorList>
            <person name="Miller W.G."/>
            <person name="Chapman M.H."/>
            <person name="Yee E."/>
            <person name="Inglis G.D."/>
        </authorList>
    </citation>
    <scope>NUCLEOTIDE SEQUENCE [LARGE SCALE GENOMIC DNA]</scope>
    <source>
        <strain evidence="8 9">L283</strain>
    </source>
</reference>
<dbReference type="Gene3D" id="1.20.1740.10">
    <property type="entry name" value="Amino acid/polyamine transporter I"/>
    <property type="match status" value="1"/>
</dbReference>
<comment type="caution">
    <text evidence="8">The sequence shown here is derived from an EMBL/GenBank/DDBJ whole genome shotgun (WGS) entry which is preliminary data.</text>
</comment>
<dbReference type="EMBL" id="JACGBB010000015">
    <property type="protein sequence ID" value="MBZ7987807.1"/>
    <property type="molecule type" value="Genomic_DNA"/>
</dbReference>
<evidence type="ECO:0000313" key="8">
    <source>
        <dbReference type="EMBL" id="MBZ7987807.1"/>
    </source>
</evidence>
<feature type="transmembrane region" description="Helical" evidence="7">
    <location>
        <begin position="269"/>
        <end position="291"/>
    </location>
</feature>
<comment type="subcellular location">
    <subcellularLocation>
        <location evidence="1">Cell membrane</location>
        <topology evidence="1">Multi-pass membrane protein</topology>
    </subcellularLocation>
</comment>
<dbReference type="Proteomes" id="UP000786183">
    <property type="component" value="Unassembled WGS sequence"/>
</dbReference>
<dbReference type="InterPro" id="IPR050367">
    <property type="entry name" value="APC_superfamily"/>
</dbReference>
<evidence type="ECO:0000256" key="2">
    <source>
        <dbReference type="ARBA" id="ARBA00022448"/>
    </source>
</evidence>
<feature type="transmembrane region" description="Helical" evidence="7">
    <location>
        <begin position="68"/>
        <end position="90"/>
    </location>
</feature>
<proteinExistence type="predicted"/>
<feature type="transmembrane region" description="Helical" evidence="7">
    <location>
        <begin position="119"/>
        <end position="147"/>
    </location>
</feature>
<evidence type="ECO:0000256" key="6">
    <source>
        <dbReference type="ARBA" id="ARBA00023136"/>
    </source>
</evidence>
<dbReference type="Pfam" id="PF13520">
    <property type="entry name" value="AA_permease_2"/>
    <property type="match status" value="1"/>
</dbReference>
<keyword evidence="4 7" id="KW-0812">Transmembrane</keyword>
<organism evidence="8 9">
    <name type="scientific">Campylobacter canadensis</name>
    <dbReference type="NCBI Taxonomy" id="449520"/>
    <lineage>
        <taxon>Bacteria</taxon>
        <taxon>Pseudomonadati</taxon>
        <taxon>Campylobacterota</taxon>
        <taxon>Epsilonproteobacteria</taxon>
        <taxon>Campylobacterales</taxon>
        <taxon>Campylobacteraceae</taxon>
        <taxon>Campylobacter</taxon>
    </lineage>
</organism>
<evidence type="ECO:0000256" key="3">
    <source>
        <dbReference type="ARBA" id="ARBA00022475"/>
    </source>
</evidence>
<keyword evidence="2" id="KW-0813">Transport</keyword>
<dbReference type="PANTHER" id="PTHR42770:SF15">
    <property type="entry name" value="GLUTAMATE_GAMMA-AMINOBUTYRATE ANTIPORTER-RELATED"/>
    <property type="match status" value="1"/>
</dbReference>
<name>A0ABS7WU08_9BACT</name>
<evidence type="ECO:0000256" key="1">
    <source>
        <dbReference type="ARBA" id="ARBA00004651"/>
    </source>
</evidence>
<feature type="transmembrane region" description="Helical" evidence="7">
    <location>
        <begin position="168"/>
        <end position="187"/>
    </location>
</feature>
<evidence type="ECO:0000256" key="4">
    <source>
        <dbReference type="ARBA" id="ARBA00022692"/>
    </source>
</evidence>
<keyword evidence="3" id="KW-1003">Cell membrane</keyword>
<keyword evidence="5 7" id="KW-1133">Transmembrane helix</keyword>
<sequence length="297" mass="33805">MFFSFSSNIYGGGVLTDYVSLKSYIPNFYNFNTIVFLSSMMFAFAGLEISTMIVSTINKPKYIFTKSILLSALIIVCIYIFLTFCLNAIYPAHDTSILNGYSVAIKAIAFRYNIKYIDIIFEISLALGVLAQVNSWLLAPMQMLSIASKRNKYLYFLSKIHKKYKTPINALIFQALLVCILLSAIVLNKNIEHLYYSFISLCSLCYFIPYLVIFPSYLILRQKQSINTYKIYSNIISYITASVGFLSVLFAIILILIPPKELNISDTAFLKYELSIFILPILLLVLSLFSLRGLNEN</sequence>
<feature type="transmembrane region" description="Helical" evidence="7">
    <location>
        <begin position="235"/>
        <end position="257"/>
    </location>
</feature>
<dbReference type="InterPro" id="IPR002293">
    <property type="entry name" value="AA/rel_permease1"/>
</dbReference>
<gene>
    <name evidence="8" type="ORF">AVCANL283_06815</name>
</gene>
<evidence type="ECO:0000313" key="9">
    <source>
        <dbReference type="Proteomes" id="UP000786183"/>
    </source>
</evidence>
<protein>
    <submittedName>
        <fullName evidence="8">Amino acid permease</fullName>
    </submittedName>
</protein>
<keyword evidence="9" id="KW-1185">Reference proteome</keyword>
<dbReference type="RefSeq" id="WP_317986810.1">
    <property type="nucleotide sequence ID" value="NZ_JACGBB010000015.1"/>
</dbReference>
<feature type="transmembrane region" description="Helical" evidence="7">
    <location>
        <begin position="28"/>
        <end position="47"/>
    </location>
</feature>
<keyword evidence="6 7" id="KW-0472">Membrane</keyword>
<feature type="transmembrane region" description="Helical" evidence="7">
    <location>
        <begin position="193"/>
        <end position="214"/>
    </location>
</feature>
<accession>A0ABS7WU08</accession>
<dbReference type="PANTHER" id="PTHR42770">
    <property type="entry name" value="AMINO ACID TRANSPORTER-RELATED"/>
    <property type="match status" value="1"/>
</dbReference>
<evidence type="ECO:0000256" key="7">
    <source>
        <dbReference type="SAM" id="Phobius"/>
    </source>
</evidence>
<evidence type="ECO:0000256" key="5">
    <source>
        <dbReference type="ARBA" id="ARBA00022989"/>
    </source>
</evidence>